<proteinExistence type="predicted"/>
<evidence type="ECO:0000259" key="1">
    <source>
        <dbReference type="Pfam" id="PF14371"/>
    </source>
</evidence>
<dbReference type="EMBL" id="LJUO01000001">
    <property type="protein sequence ID" value="KPK73878.1"/>
    <property type="molecule type" value="Genomic_DNA"/>
</dbReference>
<dbReference type="InterPro" id="IPR025524">
    <property type="entry name" value="DUF4412"/>
</dbReference>
<protein>
    <recommendedName>
        <fullName evidence="1">DUF4412 domain-containing protein</fullName>
    </recommendedName>
</protein>
<dbReference type="Pfam" id="PF14371">
    <property type="entry name" value="DUF4412"/>
    <property type="match status" value="1"/>
</dbReference>
<feature type="domain" description="DUF4412" evidence="1">
    <location>
        <begin position="28"/>
        <end position="148"/>
    </location>
</feature>
<evidence type="ECO:0000313" key="3">
    <source>
        <dbReference type="Proteomes" id="UP000051096"/>
    </source>
</evidence>
<sequence length="311" mass="35426">MHNIWVHKWSNTAILFLVMFSTSYALQFTADMWVKLHYEDEATTQTLYVGEAKYRMDQEEDGQEVIVLVDQEAGMTYVLLPTEKMYMEMPSDDLQSLMNDPFQAAKFTEAVGEKSKIGNEKVSGYACDVYDVKRDGDVIMKLWVSEKLDFPLKIVIPGEGGRTMELKNIKEGKPEEKLFTMPTGFIKVTDPGQRAVEIPDWAENIESAEIVKPPFEKRMSAEEIVRVKVEGGKGIKVDGINNIEGNSAFTAVPFKAGRPIKEPSMYTYNLTWKGANWPTPFKYTPDEADEIVIRVRQGDVLVRVEWIDLEE</sequence>
<evidence type="ECO:0000313" key="2">
    <source>
        <dbReference type="EMBL" id="KPK73878.1"/>
    </source>
</evidence>
<dbReference type="AlphaFoldDB" id="A0A0S8GLJ8"/>
<reference evidence="2 3" key="1">
    <citation type="journal article" date="2015" name="Microbiome">
        <title>Genomic resolution of linkages in carbon, nitrogen, and sulfur cycling among widespread estuary sediment bacteria.</title>
        <authorList>
            <person name="Baker B.J."/>
            <person name="Lazar C.S."/>
            <person name="Teske A.P."/>
            <person name="Dick G.J."/>
        </authorList>
    </citation>
    <scope>NUCLEOTIDE SEQUENCE [LARGE SCALE GENOMIC DNA]</scope>
    <source>
        <strain evidence="2">SM23_60</strain>
    </source>
</reference>
<comment type="caution">
    <text evidence="2">The sequence shown here is derived from an EMBL/GenBank/DDBJ whole genome shotgun (WGS) entry which is preliminary data.</text>
</comment>
<name>A0A0S8GLJ8_UNCW3</name>
<accession>A0A0S8GLJ8</accession>
<dbReference type="Gene3D" id="2.50.20.10">
    <property type="entry name" value="Lipoprotein localisation LolA/LolB/LppX"/>
    <property type="match status" value="1"/>
</dbReference>
<gene>
    <name evidence="2" type="ORF">AMJ87_00060</name>
</gene>
<organism evidence="2 3">
    <name type="scientific">candidate division WOR_3 bacterium SM23_60</name>
    <dbReference type="NCBI Taxonomy" id="1703780"/>
    <lineage>
        <taxon>Bacteria</taxon>
        <taxon>Bacteria division WOR-3</taxon>
    </lineage>
</organism>
<dbReference type="Proteomes" id="UP000051096">
    <property type="component" value="Unassembled WGS sequence"/>
</dbReference>